<accession>F1MA83</accession>
<dbReference type="InterPro" id="IPR013270">
    <property type="entry name" value="CD47_Vset"/>
</dbReference>
<dbReference type="GO" id="GO:0005886">
    <property type="term" value="C:plasma membrane"/>
    <property type="evidence" value="ECO:0000318"/>
    <property type="project" value="GO_Central"/>
</dbReference>
<evidence type="ECO:0000256" key="7">
    <source>
        <dbReference type="ARBA" id="ARBA00023283"/>
    </source>
</evidence>
<dbReference type="PANTHER" id="PTHR10613:SF0">
    <property type="entry name" value="LEUKOCYTE SURFACE ANTIGEN CD47"/>
    <property type="match status" value="1"/>
</dbReference>
<dbReference type="RGD" id="6500618">
    <property type="gene designation" value="LOC100909977"/>
</dbReference>
<keyword evidence="10" id="KW-0732">Signal</keyword>
<keyword evidence="4 9" id="KW-1133">Transmembrane helix</keyword>
<dbReference type="GO" id="GO:0070053">
    <property type="term" value="F:thrombospondin receptor activity"/>
    <property type="evidence" value="ECO:0000318"/>
    <property type="project" value="GO_Central"/>
</dbReference>
<reference evidence="12" key="2">
    <citation type="submission" date="2025-08" db="UniProtKB">
        <authorList>
            <consortium name="Ensembl"/>
        </authorList>
    </citation>
    <scope>IDENTIFICATION</scope>
    <source>
        <strain evidence="12">Brown Norway</strain>
    </source>
</reference>
<keyword evidence="13" id="KW-1185">Reference proteome</keyword>
<evidence type="ECO:0000256" key="6">
    <source>
        <dbReference type="ARBA" id="ARBA00023180"/>
    </source>
</evidence>
<dbReference type="OrthoDB" id="9625876at2759"/>
<organism evidence="12 13">
    <name type="scientific">Rattus norvegicus</name>
    <name type="common">Rat</name>
    <dbReference type="NCBI Taxonomy" id="10116"/>
    <lineage>
        <taxon>Eukaryota</taxon>
        <taxon>Metazoa</taxon>
        <taxon>Chordata</taxon>
        <taxon>Craniata</taxon>
        <taxon>Vertebrata</taxon>
        <taxon>Euteleostomi</taxon>
        <taxon>Mammalia</taxon>
        <taxon>Eutheria</taxon>
        <taxon>Euarchontoglires</taxon>
        <taxon>Glires</taxon>
        <taxon>Rodentia</taxon>
        <taxon>Myomorpha</taxon>
        <taxon>Muroidea</taxon>
        <taxon>Muridae</taxon>
        <taxon>Murinae</taxon>
        <taxon>Rattus</taxon>
    </lineage>
</organism>
<feature type="signal peptide" evidence="10">
    <location>
        <begin position="1"/>
        <end position="18"/>
    </location>
</feature>
<dbReference type="InterPro" id="IPR006704">
    <property type="entry name" value="CD47"/>
</dbReference>
<dbReference type="HOGENOM" id="CLU_860392_0_0_1"/>
<evidence type="ECO:0000256" key="4">
    <source>
        <dbReference type="ARBA" id="ARBA00022989"/>
    </source>
</evidence>
<evidence type="ECO:0000256" key="8">
    <source>
        <dbReference type="ARBA" id="ARBA00033289"/>
    </source>
</evidence>
<keyword evidence="5 9" id="KW-0472">Membrane</keyword>
<evidence type="ECO:0000256" key="1">
    <source>
        <dbReference type="ARBA" id="ARBA00004651"/>
    </source>
</evidence>
<dbReference type="GeneID" id="100909977"/>
<dbReference type="InterPro" id="IPR007110">
    <property type="entry name" value="Ig-like_dom"/>
</dbReference>
<dbReference type="GO" id="GO:0050766">
    <property type="term" value="P:positive regulation of phagocytosis"/>
    <property type="evidence" value="ECO:0000318"/>
    <property type="project" value="GO_Central"/>
</dbReference>
<dbReference type="GO" id="GO:0050729">
    <property type="term" value="P:positive regulation of inflammatory response"/>
    <property type="evidence" value="ECO:0000318"/>
    <property type="project" value="GO_Central"/>
</dbReference>
<evidence type="ECO:0000256" key="5">
    <source>
        <dbReference type="ARBA" id="ARBA00023136"/>
    </source>
</evidence>
<dbReference type="InParanoid" id="F1MA83"/>
<dbReference type="OMA" id="CISVCIA"/>
<dbReference type="InterPro" id="IPR013783">
    <property type="entry name" value="Ig-like_fold"/>
</dbReference>
<evidence type="ECO:0000259" key="11">
    <source>
        <dbReference type="PROSITE" id="PS50835"/>
    </source>
</evidence>
<protein>
    <recommendedName>
        <fullName evidence="2">Leukocyte surface antigen CD47</fullName>
    </recommendedName>
    <alternativeName>
        <fullName evidence="8">Integrin-associated protein</fullName>
    </alternativeName>
</protein>
<dbReference type="PROSITE" id="PS50835">
    <property type="entry name" value="IG_LIKE"/>
    <property type="match status" value="1"/>
</dbReference>
<feature type="transmembrane region" description="Helical" evidence="9">
    <location>
        <begin position="143"/>
        <end position="164"/>
    </location>
</feature>
<dbReference type="InterPro" id="IPR013147">
    <property type="entry name" value="CD47-like_TM"/>
</dbReference>
<dbReference type="GO" id="GO:0022409">
    <property type="term" value="P:positive regulation of cell-cell adhesion"/>
    <property type="evidence" value="ECO:0000318"/>
    <property type="project" value="GO_Central"/>
</dbReference>
<dbReference type="RefSeq" id="XP_063126924.1">
    <property type="nucleotide sequence ID" value="XM_063270854.1"/>
</dbReference>
<evidence type="ECO:0000313" key="14">
    <source>
        <dbReference type="RGD" id="6500618"/>
    </source>
</evidence>
<feature type="transmembrane region" description="Helical" evidence="9">
    <location>
        <begin position="176"/>
        <end position="202"/>
    </location>
</feature>
<dbReference type="Pfam" id="PF08204">
    <property type="entry name" value="V-set_CD47"/>
    <property type="match status" value="1"/>
</dbReference>
<gene>
    <name evidence="12 14" type="primary">LOC100909977</name>
</gene>
<reference evidence="12" key="1">
    <citation type="submission" date="2024-01" db="EMBL/GenBank/DDBJ databases">
        <title>GRCr8: a new rat reference genome assembly contstructed from accurate long reads and long range scaffolding.</title>
        <authorList>
            <person name="Doris P.A."/>
            <person name="Kalbfleisch T."/>
            <person name="Li K."/>
            <person name="Howe K."/>
            <person name="Wood J."/>
        </authorList>
    </citation>
    <scope>NUCLEOTIDE SEQUENCE [LARGE SCALE GENOMIC DNA]</scope>
    <source>
        <strain evidence="12">Brown Norway</strain>
    </source>
</reference>
<feature type="transmembrane region" description="Helical" evidence="9">
    <location>
        <begin position="208"/>
        <end position="226"/>
    </location>
</feature>
<dbReference type="AlphaFoldDB" id="F1MA83"/>
<dbReference type="PANTHER" id="PTHR10613">
    <property type="entry name" value="LEUKOCYTE SURFACE ANTIGEN CD47"/>
    <property type="match status" value="1"/>
</dbReference>
<evidence type="ECO:0000256" key="10">
    <source>
        <dbReference type="SAM" id="SignalP"/>
    </source>
</evidence>
<dbReference type="SMR" id="F1MA83"/>
<proteinExistence type="predicted"/>
<name>F1MA83_RAT</name>
<dbReference type="GeneTree" id="ENSGT00390000007697"/>
<feature type="chain" id="PRO_5003266182" description="Leukocyte surface antigen CD47" evidence="10">
    <location>
        <begin position="19"/>
        <end position="300"/>
    </location>
</feature>
<dbReference type="Bgee" id="ENSRNOG00000042598">
    <property type="expression patterns" value="Expressed in testis"/>
</dbReference>
<dbReference type="PaxDb" id="10116-ENSRNOP00000062870"/>
<feature type="transmembrane region" description="Helical" evidence="9">
    <location>
        <begin position="238"/>
        <end position="258"/>
    </location>
</feature>
<comment type="subcellular location">
    <subcellularLocation>
        <location evidence="1">Cell membrane</location>
        <topology evidence="1">Multi-pass membrane protein</topology>
    </subcellularLocation>
</comment>
<evidence type="ECO:0000313" key="12">
    <source>
        <dbReference type="Ensembl" id="ENSRNOP00000062870.3"/>
    </source>
</evidence>
<keyword evidence="7" id="KW-0873">Pyrrolidone carboxylic acid</keyword>
<dbReference type="AGR" id="RGD:6500618"/>
<evidence type="ECO:0000256" key="2">
    <source>
        <dbReference type="ARBA" id="ARBA00015454"/>
    </source>
</evidence>
<dbReference type="Proteomes" id="UP000002494">
    <property type="component" value="Chromosome 11"/>
</dbReference>
<keyword evidence="6" id="KW-0325">Glycoprotein</keyword>
<evidence type="ECO:0000256" key="9">
    <source>
        <dbReference type="SAM" id="Phobius"/>
    </source>
</evidence>
<keyword evidence="3 9" id="KW-0812">Transmembrane</keyword>
<feature type="domain" description="Ig-like" evidence="11">
    <location>
        <begin position="3"/>
        <end position="130"/>
    </location>
</feature>
<dbReference type="eggNOG" id="ENOG502RYTQ">
    <property type="taxonomic scope" value="Eukaryota"/>
</dbReference>
<dbReference type="STRING" id="10116.ENSRNOP00000062870"/>
<reference evidence="12" key="3">
    <citation type="submission" date="2025-09" db="UniProtKB">
        <authorList>
            <consortium name="Ensembl"/>
        </authorList>
    </citation>
    <scope>IDENTIFICATION</scope>
    <source>
        <strain evidence="12">Brown Norway</strain>
    </source>
</reference>
<dbReference type="GO" id="GO:0070062">
    <property type="term" value="C:extracellular exosome"/>
    <property type="evidence" value="ECO:0000318"/>
    <property type="project" value="GO_Central"/>
</dbReference>
<dbReference type="Pfam" id="PF04549">
    <property type="entry name" value="CD47"/>
    <property type="match status" value="1"/>
</dbReference>
<evidence type="ECO:0000313" key="13">
    <source>
        <dbReference type="Proteomes" id="UP000002494"/>
    </source>
</evidence>
<sequence length="300" mass="33398">MWPLLVALLLGSFHCGLAQLLFKNISSVKIDHCKNIVLIPCYVSNLEAENINELFLKWKFGRNSDIIFVFDGYANKSAAFYKFSSAHIFPSEFLKGNASLNVAKEEVKNGKYTCEVTELSREGQQTVDLQYTDGSLFTLKEHISIIILPFLTLILFWAQFGILIQKYKSNPVNRKTIILFATGLLITIVVITGASLLIPGGFAKRKGYGFAFLTTPSVIPVFLQYHKFKPAIGRTLHTVIMLTIIQAVGTVLTVAGLYHSSLDCVPRYGSILILGLAIVALGELFGLIYMKCFDPLIEFQ</sequence>
<dbReference type="Ensembl" id="ENSRNOT00000066343.5">
    <property type="protein sequence ID" value="ENSRNOP00000062870.3"/>
    <property type="gene ID" value="ENSRNOG00000042598.5"/>
</dbReference>
<dbReference type="Gene3D" id="2.60.40.10">
    <property type="entry name" value="Immunoglobulins"/>
    <property type="match status" value="1"/>
</dbReference>
<feature type="transmembrane region" description="Helical" evidence="9">
    <location>
        <begin position="270"/>
        <end position="290"/>
    </location>
</feature>
<evidence type="ECO:0000256" key="3">
    <source>
        <dbReference type="ARBA" id="ARBA00022692"/>
    </source>
</evidence>